<sequence>MVNTGISWRLAGGSHFPCYSYETDSYISCTPSTSTHHHAMHIDTYNSLFMLLSAVNVVLVNVHANDNLNVGLVFIPPLTSIIVSRFFLNIQEAGQPSHVYHGPETGTEVSLGDATESQDAHEMTTIGFADGTQIAEIWTHNGNNAEFNDDNLGT</sequence>
<evidence type="ECO:0000313" key="2">
    <source>
        <dbReference type="Proteomes" id="UP000194127"/>
    </source>
</evidence>
<dbReference type="EMBL" id="KZ110597">
    <property type="protein sequence ID" value="OSX62159.1"/>
    <property type="molecule type" value="Genomic_DNA"/>
</dbReference>
<name>A0A1X6N0K3_9APHY</name>
<dbReference type="RefSeq" id="XP_024338953.1">
    <property type="nucleotide sequence ID" value="XM_024477633.1"/>
</dbReference>
<dbReference type="AlphaFoldDB" id="A0A1X6N0K3"/>
<proteinExistence type="predicted"/>
<dbReference type="Proteomes" id="UP000194127">
    <property type="component" value="Unassembled WGS sequence"/>
</dbReference>
<reference evidence="1 2" key="1">
    <citation type="submission" date="2017-04" db="EMBL/GenBank/DDBJ databases">
        <title>Genome Sequence of the Model Brown-Rot Fungus Postia placenta SB12.</title>
        <authorList>
            <consortium name="DOE Joint Genome Institute"/>
            <person name="Gaskell J."/>
            <person name="Kersten P."/>
            <person name="Larrondo L.F."/>
            <person name="Canessa P."/>
            <person name="Martinez D."/>
            <person name="Hibbett D."/>
            <person name="Schmoll M."/>
            <person name="Kubicek C.P."/>
            <person name="Martinez A.T."/>
            <person name="Yadav J."/>
            <person name="Master E."/>
            <person name="Magnuson J.K."/>
            <person name="James T."/>
            <person name="Yaver D."/>
            <person name="Berka R."/>
            <person name="Labutti K."/>
            <person name="Lipzen A."/>
            <person name="Aerts A."/>
            <person name="Barry K."/>
            <person name="Henrissat B."/>
            <person name="Blanchette R."/>
            <person name="Grigoriev I."/>
            <person name="Cullen D."/>
        </authorList>
    </citation>
    <scope>NUCLEOTIDE SEQUENCE [LARGE SCALE GENOMIC DNA]</scope>
    <source>
        <strain evidence="1 2">MAD-698-R-SB12</strain>
    </source>
</reference>
<dbReference type="GeneID" id="36322583"/>
<accession>A0A1X6N0K3</accession>
<protein>
    <submittedName>
        <fullName evidence="1">Uncharacterized protein</fullName>
    </submittedName>
</protein>
<keyword evidence="2" id="KW-1185">Reference proteome</keyword>
<gene>
    <name evidence="1" type="ORF">POSPLADRAFT_1039958</name>
</gene>
<organism evidence="1 2">
    <name type="scientific">Postia placenta MAD-698-R-SB12</name>
    <dbReference type="NCBI Taxonomy" id="670580"/>
    <lineage>
        <taxon>Eukaryota</taxon>
        <taxon>Fungi</taxon>
        <taxon>Dikarya</taxon>
        <taxon>Basidiomycota</taxon>
        <taxon>Agaricomycotina</taxon>
        <taxon>Agaricomycetes</taxon>
        <taxon>Polyporales</taxon>
        <taxon>Adustoporiaceae</taxon>
        <taxon>Rhodonia</taxon>
    </lineage>
</organism>
<evidence type="ECO:0000313" key="1">
    <source>
        <dbReference type="EMBL" id="OSX62159.1"/>
    </source>
</evidence>